<feature type="transmembrane region" description="Helical" evidence="1">
    <location>
        <begin position="6"/>
        <end position="30"/>
    </location>
</feature>
<name>A0A418V9N4_9DEIO</name>
<keyword evidence="1" id="KW-0812">Transmembrane</keyword>
<evidence type="ECO:0008006" key="4">
    <source>
        <dbReference type="Google" id="ProtNLM"/>
    </source>
</evidence>
<keyword evidence="1" id="KW-0472">Membrane</keyword>
<protein>
    <recommendedName>
        <fullName evidence="4">DUF4900 domain-containing protein</fullName>
    </recommendedName>
</protein>
<gene>
    <name evidence="2" type="ORF">D3875_15875</name>
</gene>
<evidence type="ECO:0000313" key="3">
    <source>
        <dbReference type="Proteomes" id="UP000286287"/>
    </source>
</evidence>
<comment type="caution">
    <text evidence="2">The sequence shown here is derived from an EMBL/GenBank/DDBJ whole genome shotgun (WGS) entry which is preliminary data.</text>
</comment>
<accession>A0A418V9N4</accession>
<evidence type="ECO:0000313" key="2">
    <source>
        <dbReference type="EMBL" id="RJF72800.1"/>
    </source>
</evidence>
<reference evidence="2 3" key="1">
    <citation type="submission" date="2018-09" db="EMBL/GenBank/DDBJ databases">
        <authorList>
            <person name="Zhu H."/>
        </authorList>
    </citation>
    <scope>NUCLEOTIDE SEQUENCE [LARGE SCALE GENOMIC DNA]</scope>
    <source>
        <strain evidence="2 3">K2S05-167</strain>
    </source>
</reference>
<dbReference type="EMBL" id="QYUJ01000014">
    <property type="protein sequence ID" value="RJF72800.1"/>
    <property type="molecule type" value="Genomic_DNA"/>
</dbReference>
<organism evidence="2 3">
    <name type="scientific">Deinococcus cavernae</name>
    <dbReference type="NCBI Taxonomy" id="2320857"/>
    <lineage>
        <taxon>Bacteria</taxon>
        <taxon>Thermotogati</taxon>
        <taxon>Deinococcota</taxon>
        <taxon>Deinococci</taxon>
        <taxon>Deinococcales</taxon>
        <taxon>Deinococcaceae</taxon>
        <taxon>Deinococcus</taxon>
    </lineage>
</organism>
<proteinExistence type="predicted"/>
<keyword evidence="3" id="KW-1185">Reference proteome</keyword>
<dbReference type="Proteomes" id="UP000286287">
    <property type="component" value="Unassembled WGS sequence"/>
</dbReference>
<evidence type="ECO:0000256" key="1">
    <source>
        <dbReference type="SAM" id="Phobius"/>
    </source>
</evidence>
<keyword evidence="1" id="KW-1133">Transmembrane helix</keyword>
<sequence length="682" mass="73105">MTTGATLIIVMLLTLLMLAVVLVASLRLGLTSRQNTGDQKAILKAQYTAESRIALGQSKLRDIQKVLSRRGLDSLGATVPYLGLATGTSKATLAGYAVNFCGKSVNPWVAAPEFDVARDANDSATYAEAMQCKVDGTSNLSNAFNILINSVKPAAFNSLPSGERPAGVTTNEWWASLFTKSSGDYQYEIKPKRSVKLTDSRYRFYFSTLSVRGKSDVSGSQRFIASTGTNRSDWWIEFYVPNPFDFVVFDNYISGGFQYNEFDGDYFTNFRVGFLDAANVKFKGHMYSAGCNNYNTTTFSYALNTNDPPDCLNKTPGFRTGASGGNLGNLVTNTSSQTTSSQINTYLNTKIDPLTTFSTGKKGYFTEQYIKLPLTSQAQLDAATDAGLIAVSTPGSDTANIETDVVLSVGNGSGASLAFADGKWNENISGGAYQYITFKNAGGAVKREYRYGPDLVLYKKISGTWQKQTKTVAGVTSDHKFNGVIYSGKTSEPSLKISGPARLSTSYSGTIPPLNSMPPALASFSKMNITAANGFSVDTDLTMSNPPCDNASTLSGSCTNNPDNALLLYAAAGNVQIATTAPKDVTLYSAIMASKGGLGVDGYNTITGKGKLNIIGSVVEDGPKLKYSGSNGRAPVYSYDKRMRDPDLFPASPIVNVWYIKDAEGSKDLSEIVFSQGKSGNF</sequence>
<dbReference type="AlphaFoldDB" id="A0A418V9N4"/>